<organism evidence="1 2">
    <name type="scientific">Ascobolus immersus RN42</name>
    <dbReference type="NCBI Taxonomy" id="1160509"/>
    <lineage>
        <taxon>Eukaryota</taxon>
        <taxon>Fungi</taxon>
        <taxon>Dikarya</taxon>
        <taxon>Ascomycota</taxon>
        <taxon>Pezizomycotina</taxon>
        <taxon>Pezizomycetes</taxon>
        <taxon>Pezizales</taxon>
        <taxon>Ascobolaceae</taxon>
        <taxon>Ascobolus</taxon>
    </lineage>
</organism>
<proteinExistence type="predicted"/>
<evidence type="ECO:0000313" key="2">
    <source>
        <dbReference type="Proteomes" id="UP000275078"/>
    </source>
</evidence>
<dbReference type="AlphaFoldDB" id="A0A3N4HNA2"/>
<sequence>MLHSSKFGHHRAREVHGKLLAADYSWIVWSSVGLKHRKSLDRQYILSMTGSEKYLGSWMFIGSWRPGRLLCLSRQRIVYSNKRTEAMLIFEDQSLHLPDVSHLEVRLLHRIGLLLLVSVGSSRGNQVFSGPWSMLGPATWFRVKYNGFRQTSKDQIAALRSTFSILKD</sequence>
<name>A0A3N4HNA2_ASCIM</name>
<accession>A0A3N4HNA2</accession>
<gene>
    <name evidence="1" type="ORF">BJ508DRAFT_35146</name>
</gene>
<reference evidence="1 2" key="1">
    <citation type="journal article" date="2018" name="Nat. Ecol. Evol.">
        <title>Pezizomycetes genomes reveal the molecular basis of ectomycorrhizal truffle lifestyle.</title>
        <authorList>
            <person name="Murat C."/>
            <person name="Payen T."/>
            <person name="Noel B."/>
            <person name="Kuo A."/>
            <person name="Morin E."/>
            <person name="Chen J."/>
            <person name="Kohler A."/>
            <person name="Krizsan K."/>
            <person name="Balestrini R."/>
            <person name="Da Silva C."/>
            <person name="Montanini B."/>
            <person name="Hainaut M."/>
            <person name="Levati E."/>
            <person name="Barry K.W."/>
            <person name="Belfiori B."/>
            <person name="Cichocki N."/>
            <person name="Clum A."/>
            <person name="Dockter R.B."/>
            <person name="Fauchery L."/>
            <person name="Guy J."/>
            <person name="Iotti M."/>
            <person name="Le Tacon F."/>
            <person name="Lindquist E.A."/>
            <person name="Lipzen A."/>
            <person name="Malagnac F."/>
            <person name="Mello A."/>
            <person name="Molinier V."/>
            <person name="Miyauchi S."/>
            <person name="Poulain J."/>
            <person name="Riccioni C."/>
            <person name="Rubini A."/>
            <person name="Sitrit Y."/>
            <person name="Splivallo R."/>
            <person name="Traeger S."/>
            <person name="Wang M."/>
            <person name="Zifcakova L."/>
            <person name="Wipf D."/>
            <person name="Zambonelli A."/>
            <person name="Paolocci F."/>
            <person name="Nowrousian M."/>
            <person name="Ottonello S."/>
            <person name="Baldrian P."/>
            <person name="Spatafora J.W."/>
            <person name="Henrissat B."/>
            <person name="Nagy L.G."/>
            <person name="Aury J.M."/>
            <person name="Wincker P."/>
            <person name="Grigoriev I.V."/>
            <person name="Bonfante P."/>
            <person name="Martin F.M."/>
        </authorList>
    </citation>
    <scope>NUCLEOTIDE SEQUENCE [LARGE SCALE GENOMIC DNA]</scope>
    <source>
        <strain evidence="1 2">RN42</strain>
    </source>
</reference>
<keyword evidence="2" id="KW-1185">Reference proteome</keyword>
<dbReference type="EMBL" id="ML119790">
    <property type="protein sequence ID" value="RPA74416.1"/>
    <property type="molecule type" value="Genomic_DNA"/>
</dbReference>
<evidence type="ECO:0000313" key="1">
    <source>
        <dbReference type="EMBL" id="RPA74416.1"/>
    </source>
</evidence>
<protein>
    <submittedName>
        <fullName evidence="1">Uncharacterized protein</fullName>
    </submittedName>
</protein>
<dbReference type="Proteomes" id="UP000275078">
    <property type="component" value="Unassembled WGS sequence"/>
</dbReference>